<evidence type="ECO:0008006" key="4">
    <source>
        <dbReference type="Google" id="ProtNLM"/>
    </source>
</evidence>
<feature type="transmembrane region" description="Helical" evidence="1">
    <location>
        <begin position="223"/>
        <end position="241"/>
    </location>
</feature>
<sequence>MTKVKQKLGPILLLALVSGILLLPQVNQHALILGADVTFHWNRFYDAMMQIKEGNFQYFISMYGFSQSGRIVNALYGPYVAYLNGLILLITGSWFKYQLVSDWLINLVAAGSMYYLLRVNRVKRGYSICLAIIFITTYAISTWVTGQQFLAWGNAIMPLGIAAATRMVRQRQDQINVLELALSVTLMIQTHVLSSLVLVIILAIFFVIGWWRSSDRGALLKRLALAVGLTILLTSNVWGAMLEVYSSNQLITPFFNPDPMNSGTVAFLTPDGRLSMAFAVLMVSQLAMFICYRRRLSLINQLVTVLGVAFFILSTQLLPWNRIFELVPTLGLIQFPYRFLGPAIILLLLGVGLTLTAHPWPTVTGENTAHVMLIILVIISLLAGLKTLGVTQKAAAHWGSQQVFANPHGGSHRLQGQQLRDQFAGPDLGQALKAVWKTTPDYLPSKHNMSALGSSYTDCGKEIVLNNHFTKTVKNNHLIIRWSSKDTQPHLVSVVKYGHTKLTLNGRELSQGDYSLTDIGAVKVSPKVGENTLTVSYQPGHLFEGLLLLNWLAWLGLVVWLVGKRFISKQQVADNLSR</sequence>
<feature type="transmembrane region" description="Helical" evidence="1">
    <location>
        <begin position="71"/>
        <end position="91"/>
    </location>
</feature>
<evidence type="ECO:0000313" key="3">
    <source>
        <dbReference type="Proteomes" id="UP000051296"/>
    </source>
</evidence>
<feature type="transmembrane region" description="Helical" evidence="1">
    <location>
        <begin position="299"/>
        <end position="319"/>
    </location>
</feature>
<dbReference type="AlphaFoldDB" id="A0A0R2FYH3"/>
<feature type="transmembrane region" description="Helical" evidence="1">
    <location>
        <begin position="369"/>
        <end position="388"/>
    </location>
</feature>
<protein>
    <recommendedName>
        <fullName evidence="4">Cell division protein</fullName>
    </recommendedName>
</protein>
<dbReference type="STRING" id="1123500.GCA_000420365_00181"/>
<evidence type="ECO:0000256" key="1">
    <source>
        <dbReference type="SAM" id="Phobius"/>
    </source>
</evidence>
<feature type="transmembrane region" description="Helical" evidence="1">
    <location>
        <begin position="274"/>
        <end position="292"/>
    </location>
</feature>
<feature type="transmembrane region" description="Helical" evidence="1">
    <location>
        <begin position="103"/>
        <end position="119"/>
    </location>
</feature>
<feature type="transmembrane region" description="Helical" evidence="1">
    <location>
        <begin position="125"/>
        <end position="144"/>
    </location>
</feature>
<organism evidence="2 3">
    <name type="scientific">Weissella halotolerans DSM 20190</name>
    <dbReference type="NCBI Taxonomy" id="1123500"/>
    <lineage>
        <taxon>Bacteria</taxon>
        <taxon>Bacillati</taxon>
        <taxon>Bacillota</taxon>
        <taxon>Bacilli</taxon>
        <taxon>Lactobacillales</taxon>
        <taxon>Lactobacillaceae</taxon>
        <taxon>Weissella</taxon>
    </lineage>
</organism>
<keyword evidence="3" id="KW-1185">Reference proteome</keyword>
<feature type="transmembrane region" description="Helical" evidence="1">
    <location>
        <begin position="188"/>
        <end position="211"/>
    </location>
</feature>
<keyword evidence="1" id="KW-0472">Membrane</keyword>
<dbReference type="PATRIC" id="fig|1123500.6.peg.322"/>
<keyword evidence="1" id="KW-1133">Transmembrane helix</keyword>
<dbReference type="Proteomes" id="UP000051296">
    <property type="component" value="Unassembled WGS sequence"/>
</dbReference>
<reference evidence="2 3" key="1">
    <citation type="journal article" date="2015" name="Genome Announc.">
        <title>Expanding the biotechnology potential of lactobacilli through comparative genomics of 213 strains and associated genera.</title>
        <authorList>
            <person name="Sun Z."/>
            <person name="Harris H.M."/>
            <person name="McCann A."/>
            <person name="Guo C."/>
            <person name="Argimon S."/>
            <person name="Zhang W."/>
            <person name="Yang X."/>
            <person name="Jeffery I.B."/>
            <person name="Cooney J.C."/>
            <person name="Kagawa T.F."/>
            <person name="Liu W."/>
            <person name="Song Y."/>
            <person name="Salvetti E."/>
            <person name="Wrobel A."/>
            <person name="Rasinkangas P."/>
            <person name="Parkhill J."/>
            <person name="Rea M.C."/>
            <person name="O'Sullivan O."/>
            <person name="Ritari J."/>
            <person name="Douillard F.P."/>
            <person name="Paul Ross R."/>
            <person name="Yang R."/>
            <person name="Briner A.E."/>
            <person name="Felis G.E."/>
            <person name="de Vos W.M."/>
            <person name="Barrangou R."/>
            <person name="Klaenhammer T.R."/>
            <person name="Caufield P.W."/>
            <person name="Cui Y."/>
            <person name="Zhang H."/>
            <person name="O'Toole P.W."/>
        </authorList>
    </citation>
    <scope>NUCLEOTIDE SEQUENCE [LARGE SCALE GENOMIC DNA]</scope>
    <source>
        <strain evidence="2 3">DSM 20190</strain>
    </source>
</reference>
<gene>
    <name evidence="2" type="ORF">IV68_GL000323</name>
</gene>
<dbReference type="InParanoid" id="A0A0R2FYH3"/>
<dbReference type="OrthoDB" id="2328595at2"/>
<feature type="transmembrane region" description="Helical" evidence="1">
    <location>
        <begin position="339"/>
        <end position="357"/>
    </location>
</feature>
<comment type="caution">
    <text evidence="2">The sequence shown here is derived from an EMBL/GenBank/DDBJ whole genome shotgun (WGS) entry which is preliminary data.</text>
</comment>
<accession>A0A0R2FYH3</accession>
<name>A0A0R2FYH3_9LACO</name>
<evidence type="ECO:0000313" key="2">
    <source>
        <dbReference type="EMBL" id="KRN33519.1"/>
    </source>
</evidence>
<keyword evidence="1" id="KW-0812">Transmembrane</keyword>
<dbReference type="eggNOG" id="COG4485">
    <property type="taxonomic scope" value="Bacteria"/>
</dbReference>
<dbReference type="EMBL" id="JQAX01000001">
    <property type="protein sequence ID" value="KRN33519.1"/>
    <property type="molecule type" value="Genomic_DNA"/>
</dbReference>
<feature type="transmembrane region" description="Helical" evidence="1">
    <location>
        <begin position="542"/>
        <end position="562"/>
    </location>
</feature>
<dbReference type="RefSeq" id="WP_022790984.1">
    <property type="nucleotide sequence ID" value="NZ_ATUU01000001.1"/>
</dbReference>
<proteinExistence type="predicted"/>